<gene>
    <name evidence="2" type="ORF">AB2L27_14600</name>
</gene>
<evidence type="ECO:0000256" key="1">
    <source>
        <dbReference type="SAM" id="Phobius"/>
    </source>
</evidence>
<reference evidence="2 3" key="1">
    <citation type="submission" date="2024-07" db="EMBL/GenBank/DDBJ databases">
        <authorList>
            <person name="Thanompreechachai J."/>
            <person name="Duangmal K."/>
        </authorList>
    </citation>
    <scope>NUCLEOTIDE SEQUENCE [LARGE SCALE GENOMIC DNA]</scope>
    <source>
        <strain evidence="2 3">LSe6-4</strain>
    </source>
</reference>
<feature type="transmembrane region" description="Helical" evidence="1">
    <location>
        <begin position="100"/>
        <end position="118"/>
    </location>
</feature>
<dbReference type="EMBL" id="JBGFTU010000017">
    <property type="protein sequence ID" value="MEZ0165987.1"/>
    <property type="molecule type" value="Genomic_DNA"/>
</dbReference>
<organism evidence="2 3">
    <name type="scientific">Kineococcus halophytocola</name>
    <dbReference type="NCBI Taxonomy" id="3234027"/>
    <lineage>
        <taxon>Bacteria</taxon>
        <taxon>Bacillati</taxon>
        <taxon>Actinomycetota</taxon>
        <taxon>Actinomycetes</taxon>
        <taxon>Kineosporiales</taxon>
        <taxon>Kineosporiaceae</taxon>
        <taxon>Kineococcus</taxon>
    </lineage>
</organism>
<dbReference type="RefSeq" id="WP_370442212.1">
    <property type="nucleotide sequence ID" value="NZ_JBGFTU010000017.1"/>
</dbReference>
<evidence type="ECO:0000313" key="3">
    <source>
        <dbReference type="Proteomes" id="UP001565927"/>
    </source>
</evidence>
<accession>A0ABV4H331</accession>
<feature type="transmembrane region" description="Helical" evidence="1">
    <location>
        <begin position="41"/>
        <end position="60"/>
    </location>
</feature>
<name>A0ABV4H331_9ACTN</name>
<keyword evidence="3" id="KW-1185">Reference proteome</keyword>
<comment type="caution">
    <text evidence="2">The sequence shown here is derived from an EMBL/GenBank/DDBJ whole genome shotgun (WGS) entry which is preliminary data.</text>
</comment>
<dbReference type="Proteomes" id="UP001565927">
    <property type="component" value="Unassembled WGS sequence"/>
</dbReference>
<keyword evidence="1" id="KW-1133">Transmembrane helix</keyword>
<feature type="transmembrane region" description="Helical" evidence="1">
    <location>
        <begin position="67"/>
        <end position="88"/>
    </location>
</feature>
<feature type="transmembrane region" description="Helical" evidence="1">
    <location>
        <begin position="12"/>
        <end position="29"/>
    </location>
</feature>
<sequence length="136" mass="14993">MLADRISRVLTGLNAVLTLLALGYGVYRLTQSAPEDLVVQAWRTFGFLVFFSLWTMVTLWPRRTPGAWELIFLHKVAITTFALVLGTVPEARETALIDGWLVLSGAAAYVLTRGWVAWRPLRAGRGAVPAPAPSRD</sequence>
<keyword evidence="1" id="KW-0472">Membrane</keyword>
<protein>
    <submittedName>
        <fullName evidence="2">Uncharacterized protein</fullName>
    </submittedName>
</protein>
<proteinExistence type="predicted"/>
<keyword evidence="1" id="KW-0812">Transmembrane</keyword>
<evidence type="ECO:0000313" key="2">
    <source>
        <dbReference type="EMBL" id="MEZ0165987.1"/>
    </source>
</evidence>